<dbReference type="GO" id="GO:0005886">
    <property type="term" value="C:plasma membrane"/>
    <property type="evidence" value="ECO:0007669"/>
    <property type="project" value="TreeGrafter"/>
</dbReference>
<evidence type="ECO:0000256" key="2">
    <source>
        <dbReference type="ARBA" id="ARBA00005587"/>
    </source>
</evidence>
<dbReference type="GO" id="GO:0015123">
    <property type="term" value="F:acetate transmembrane transporter activity"/>
    <property type="evidence" value="ECO:0007669"/>
    <property type="project" value="TreeGrafter"/>
</dbReference>
<sequence>MSAHDAAIREKTEHLTPNAPLANTYSNDAMIRDHHYNNSGSGYHDLENNLTRTTTGMTLTPEMFERMYLNPKNNVAGSLRKTFGNPTPLAIVGFLLSLTPLSCILMGFRSAAGPAVLLGSYYYMGGMCMVIGGVLEFFLGNTFPFVVFVSFGGFWLSFAALNSSYYGIAEAYGATAAAGAATPGYESGLAFYFVFWGVVCFIYFIISLRTNVVFAIIFITVDVAFLLLAATYWQLVNGNTVTAGHLQTAAGAFAFACCMAGWYLLIVILLDSLDFPLTLPVGDLSNFIRVKSVREKEAVE</sequence>
<feature type="compositionally biased region" description="Basic and acidic residues" evidence="6">
    <location>
        <begin position="1"/>
        <end position="14"/>
    </location>
</feature>
<dbReference type="VEuPathDB" id="FungiDB:TAPDE_000734"/>
<dbReference type="NCBIfam" id="NF038013">
    <property type="entry name" value="AceTr_1"/>
    <property type="match status" value="1"/>
</dbReference>
<comment type="caution">
    <text evidence="8">The sequence shown here is derived from an EMBL/GenBank/DDBJ whole genome shotgun (WGS) entry which is preliminary data.</text>
</comment>
<protein>
    <submittedName>
        <fullName evidence="8">Plasma membrane ammonium transporter</fullName>
    </submittedName>
</protein>
<dbReference type="OrthoDB" id="3648309at2759"/>
<comment type="similarity">
    <text evidence="2">Belongs to the acetate uptake transporter (AceTr) (TC 2.A.96) family.</text>
</comment>
<keyword evidence="5 7" id="KW-0472">Membrane</keyword>
<evidence type="ECO:0000256" key="4">
    <source>
        <dbReference type="ARBA" id="ARBA00022989"/>
    </source>
</evidence>
<proteinExistence type="inferred from homology"/>
<dbReference type="Pfam" id="PF01184">
    <property type="entry name" value="Gpr1_Fun34_YaaH"/>
    <property type="match status" value="1"/>
</dbReference>
<dbReference type="PANTHER" id="PTHR31123">
    <property type="entry name" value="ACCUMULATION OF DYADS PROTEIN 2-RELATED"/>
    <property type="match status" value="1"/>
</dbReference>
<feature type="transmembrane region" description="Helical" evidence="7">
    <location>
        <begin position="89"/>
        <end position="108"/>
    </location>
</feature>
<evidence type="ECO:0000313" key="8">
    <source>
        <dbReference type="EMBL" id="CCG81050.1"/>
    </source>
</evidence>
<feature type="transmembrane region" description="Helical" evidence="7">
    <location>
        <begin position="248"/>
        <end position="270"/>
    </location>
</feature>
<dbReference type="InterPro" id="IPR000791">
    <property type="entry name" value="Gpr1/Fun34/SatP-like"/>
</dbReference>
<dbReference type="STRING" id="1097556.R4XCM6"/>
<feature type="transmembrane region" description="Helical" evidence="7">
    <location>
        <begin position="213"/>
        <end position="236"/>
    </location>
</feature>
<feature type="transmembrane region" description="Helical" evidence="7">
    <location>
        <begin position="189"/>
        <end position="206"/>
    </location>
</feature>
<name>R4XCM6_TAPDE</name>
<dbReference type="PANTHER" id="PTHR31123:SF4">
    <property type="entry name" value="PROTEIN ALCS"/>
    <property type="match status" value="1"/>
</dbReference>
<keyword evidence="4 7" id="KW-1133">Transmembrane helix</keyword>
<evidence type="ECO:0000313" key="9">
    <source>
        <dbReference type="Proteomes" id="UP000013776"/>
    </source>
</evidence>
<dbReference type="AlphaFoldDB" id="R4XCM6"/>
<dbReference type="Proteomes" id="UP000013776">
    <property type="component" value="Unassembled WGS sequence"/>
</dbReference>
<dbReference type="InterPro" id="IPR051633">
    <property type="entry name" value="AceTr"/>
</dbReference>
<evidence type="ECO:0000256" key="7">
    <source>
        <dbReference type="SAM" id="Phobius"/>
    </source>
</evidence>
<evidence type="ECO:0000256" key="5">
    <source>
        <dbReference type="ARBA" id="ARBA00023136"/>
    </source>
</evidence>
<evidence type="ECO:0000256" key="3">
    <source>
        <dbReference type="ARBA" id="ARBA00022692"/>
    </source>
</evidence>
<keyword evidence="3 7" id="KW-0812">Transmembrane</keyword>
<gene>
    <name evidence="8" type="ORF">TAPDE_000734</name>
</gene>
<dbReference type="EMBL" id="CAHR02000023">
    <property type="protein sequence ID" value="CCG81050.1"/>
    <property type="molecule type" value="Genomic_DNA"/>
</dbReference>
<reference evidence="8 9" key="1">
    <citation type="journal article" date="2013" name="MBio">
        <title>Genome sequencing of the plant pathogen Taphrina deformans, the causal agent of peach leaf curl.</title>
        <authorList>
            <person name="Cisse O.H."/>
            <person name="Almeida J.M.G.C.F."/>
            <person name="Fonseca A."/>
            <person name="Kumar A.A."/>
            <person name="Salojaervi J."/>
            <person name="Overmyer K."/>
            <person name="Hauser P.M."/>
            <person name="Pagni M."/>
        </authorList>
    </citation>
    <scope>NUCLEOTIDE SEQUENCE [LARGE SCALE GENOMIC DNA]</scope>
    <source>
        <strain evidence="9">PYCC 5710 / ATCC 11124 / CBS 356.35 / IMI 108563 / JCM 9778 / NBRC 8474</strain>
    </source>
</reference>
<organism evidence="8 9">
    <name type="scientific">Taphrina deformans (strain PYCC 5710 / ATCC 11124 / CBS 356.35 / IMI 108563 / JCM 9778 / NBRC 8474)</name>
    <name type="common">Peach leaf curl fungus</name>
    <name type="synonym">Lalaria deformans</name>
    <dbReference type="NCBI Taxonomy" id="1097556"/>
    <lineage>
        <taxon>Eukaryota</taxon>
        <taxon>Fungi</taxon>
        <taxon>Dikarya</taxon>
        <taxon>Ascomycota</taxon>
        <taxon>Taphrinomycotina</taxon>
        <taxon>Taphrinomycetes</taxon>
        <taxon>Taphrinales</taxon>
        <taxon>Taphrinaceae</taxon>
        <taxon>Taphrina</taxon>
    </lineage>
</organism>
<accession>R4XCM6</accession>
<evidence type="ECO:0000256" key="1">
    <source>
        <dbReference type="ARBA" id="ARBA00004141"/>
    </source>
</evidence>
<evidence type="ECO:0000256" key="6">
    <source>
        <dbReference type="SAM" id="MobiDB-lite"/>
    </source>
</evidence>
<comment type="subcellular location">
    <subcellularLocation>
        <location evidence="1">Membrane</location>
        <topology evidence="1">Multi-pass membrane protein</topology>
    </subcellularLocation>
</comment>
<feature type="region of interest" description="Disordered" evidence="6">
    <location>
        <begin position="1"/>
        <end position="21"/>
    </location>
</feature>
<feature type="transmembrane region" description="Helical" evidence="7">
    <location>
        <begin position="146"/>
        <end position="169"/>
    </location>
</feature>
<keyword evidence="9" id="KW-1185">Reference proteome</keyword>
<dbReference type="eggNOG" id="ENOG502S179">
    <property type="taxonomic scope" value="Eukaryota"/>
</dbReference>
<feature type="transmembrane region" description="Helical" evidence="7">
    <location>
        <begin position="120"/>
        <end position="139"/>
    </location>
</feature>